<feature type="compositionally biased region" description="Pro residues" evidence="5">
    <location>
        <begin position="1424"/>
        <end position="1440"/>
    </location>
</feature>
<keyword evidence="3" id="KW-0539">Nucleus</keyword>
<dbReference type="Pfam" id="PF16755">
    <property type="entry name" value="Beta-prop_NUP159_NUP214"/>
    <property type="match status" value="1"/>
</dbReference>
<dbReference type="STRING" id="1036808.A0A0C3DGH7"/>
<evidence type="ECO:0000256" key="5">
    <source>
        <dbReference type="SAM" id="MobiDB-lite"/>
    </source>
</evidence>
<feature type="region of interest" description="Disordered" evidence="5">
    <location>
        <begin position="527"/>
        <end position="550"/>
    </location>
</feature>
<keyword evidence="2" id="KW-0813">Transport</keyword>
<evidence type="ECO:0000313" key="8">
    <source>
        <dbReference type="Proteomes" id="UP000053989"/>
    </source>
</evidence>
<sequence>MANISTIHTSVVTHVQHSLSEPEEKDAQFLALRLLNKRARVRLSQEPIDLSYFPGKVSLFAVANAKGWFVAVTLDASGGPALILSPLSALRSAFESAAGEDDPPFQPQRRVPLVGVMPVLVTFAFNATRLLVGLSDGSVLVYATDQLFSSSDAPLAPIHTFPAPPSATLLSIQPNPEGMPELVAVLRDCSRSPGSLVVELLDVHKLTTSGGWIAGNSPSTTPTTISWSPKGKQLALGMQGGDIVTYSPSQTSIPKSSIPHLPSANGMSVISIRWLSVSSFHVIYAPPGQLAPDTEQLHFHVSLDSKANSAQYFKFNSPYLPFPGLRPPGSFAVILKNWNPYKTLIFLGDGTSSDIGVIGAVTDGASENWHNLSLEETSMPSLPLDKDQNDTIMTGLDLDLTNTESYRHTTASGEPQELPSPPVMYAYASDGTVVGWYLLNTSGNVYHGMVKEPSMSLQVEAPSSITREPSSDMHTTPSVSPSAPTDEGAPFGQTAPPNAQPTVSAPQPFGAQTSPFMAAAQTTSPFAKPSAFGQPSFGQPSATAPFGQGLSAPTSGGFGAFASTTPATFGQPAFGFGLAGQQEASQPTAAHQAASTQPSDSTQEDTGMAEDGPALDGLCLGSSNAQDADSKPSIFGNATDQTTSAFQPAGGGLIKSGTAFGALGNLDQKSPFANPSAFATNTTSTFSGGAFSSQPVQSSAFGQSSFGQGKQSAFGQGSFGQPAFGQPAFGQPAFSQPAFGQGSFGQTQQPGSLFGKSSFATAPSTGAFSAFTSGSSGGFSAFANKDGLPAKPVWAAAEPAKPTEDQPKSAFGAPATTSVFSKPPEAPIPKAGPSLSAKEPEKPVASPFAARETAMQGLESRSPSPSSSPSPVAVRQPATPSTTATEIKSATGGAFGNLQSTPSAFKPATGFFGEMPRDSPFFTPKKADTKPVSALALSTTPPSLSTTPSKPSTATPAFGSSSMPGTTPKGIFGAVTSSPTTAPTTTVATPTATPTTGAFSAFAASGGFGSFAGSGTKSFSDLLRTGGEASKDPVKREASVFAVDAVVPVATPVASSTTTLSTPTKAPETPEGLGPMVDSTIKPPVESKPSSSKDKASELPQIKEPSFETISSSTCSSFVDVSAEEGELGEDTITAESESEDETHSFLSDVTSESEESEIETEEEADRESVVDDQETDPADIPLPSTPPVITRSPSTTPKAELPKISVSSSPSPSPPPQVPSPSTSGLQTSPVRELGTTPPGSPVREGDRPSLPAPVSRASPPANSPFSLTPRINNNRPARSSPLASAPLVGDAEPRLSTTPPPPSRSAPPTMVTPAAPKTFADARSMLTKKEETSSSRPGTPPLLSNLTPKPGISASPFPVTTPDTAAPMPAPFSFPATTPSFTLGSPASTLFGAPMKLGDITPPPSKPSTPAPFTLPPTLFTPPLPSGRGISPPPPPVTTPSFTPSTTPTPFTAPPPPPPKPEHGMQAECANLLSALTKELENLRVLASTASRQVAERRKTSGVAHTKLDLGNSAKWMFGDMKEFGRVLLTVQDDLRELKQQRSSLRKALRDLDNNMLKALTKKEEIVRFDKARTDSEFAKLLKVRTLGPEYLEVQSQLRRDIRAVRDRVQKLEDHLQASKRRLQEFKTGKPSFRPPSLDTINRTLRNIDIAIGQQQHDVESLRGRMKNLDISSDSIVPHSRRLTGSQAKRPLNITPNVAATTAVALNAERSAQKLKRVLLATRSSPLLNTKAALASIPTSFQTPQKPSTVKPDQQTPTGLFSLPTASISFPSSFTSWSPASPSDFGDSPSSSVSRHRGGTKHHQRPIPLKKSSTPAVEVPTAAPSFDWGPIQPIKPMTTLAFDLRYKAGK</sequence>
<feature type="compositionally biased region" description="Acidic residues" evidence="5">
    <location>
        <begin position="1152"/>
        <end position="1178"/>
    </location>
</feature>
<feature type="region of interest" description="Disordered" evidence="5">
    <location>
        <begin position="580"/>
        <end position="643"/>
    </location>
</feature>
<evidence type="ECO:0000313" key="7">
    <source>
        <dbReference type="EMBL" id="KIM59810.1"/>
    </source>
</evidence>
<organism evidence="7 8">
    <name type="scientific">Scleroderma citrinum Foug A</name>
    <dbReference type="NCBI Taxonomy" id="1036808"/>
    <lineage>
        <taxon>Eukaryota</taxon>
        <taxon>Fungi</taxon>
        <taxon>Dikarya</taxon>
        <taxon>Basidiomycota</taxon>
        <taxon>Agaricomycotina</taxon>
        <taxon>Agaricomycetes</taxon>
        <taxon>Agaricomycetidae</taxon>
        <taxon>Boletales</taxon>
        <taxon>Sclerodermatineae</taxon>
        <taxon>Sclerodermataceae</taxon>
        <taxon>Scleroderma</taxon>
    </lineage>
</organism>
<reference evidence="7 8" key="1">
    <citation type="submission" date="2014-04" db="EMBL/GenBank/DDBJ databases">
        <authorList>
            <consortium name="DOE Joint Genome Institute"/>
            <person name="Kuo A."/>
            <person name="Kohler A."/>
            <person name="Nagy L.G."/>
            <person name="Floudas D."/>
            <person name="Copeland A."/>
            <person name="Barry K.W."/>
            <person name="Cichocki N."/>
            <person name="Veneault-Fourrey C."/>
            <person name="LaButti K."/>
            <person name="Lindquist E.A."/>
            <person name="Lipzen A."/>
            <person name="Lundell T."/>
            <person name="Morin E."/>
            <person name="Murat C."/>
            <person name="Sun H."/>
            <person name="Tunlid A."/>
            <person name="Henrissat B."/>
            <person name="Grigoriev I.V."/>
            <person name="Hibbett D.S."/>
            <person name="Martin F."/>
            <person name="Nordberg H.P."/>
            <person name="Cantor M.N."/>
            <person name="Hua S.X."/>
        </authorList>
    </citation>
    <scope>NUCLEOTIDE SEQUENCE [LARGE SCALE GENOMIC DNA]</scope>
    <source>
        <strain evidence="7 8">Foug A</strain>
    </source>
</reference>
<gene>
    <name evidence="7" type="ORF">SCLCIDRAFT_16439</name>
</gene>
<feature type="compositionally biased region" description="Low complexity" evidence="5">
    <location>
        <begin position="697"/>
        <end position="721"/>
    </location>
</feature>
<dbReference type="GO" id="GO:0005634">
    <property type="term" value="C:nucleus"/>
    <property type="evidence" value="ECO:0007669"/>
    <property type="project" value="UniProtKB-SubCell"/>
</dbReference>
<dbReference type="HOGENOM" id="CLU_002355_0_0_1"/>
<name>A0A0C3DGH7_9AGAM</name>
<feature type="compositionally biased region" description="Low complexity" evidence="5">
    <location>
        <begin position="1360"/>
        <end position="1373"/>
    </location>
</feature>
<dbReference type="EMBL" id="KN822069">
    <property type="protein sequence ID" value="KIM59810.1"/>
    <property type="molecule type" value="Genomic_DNA"/>
</dbReference>
<feature type="region of interest" description="Disordered" evidence="5">
    <location>
        <begin position="1781"/>
        <end position="1831"/>
    </location>
</feature>
<dbReference type="OrthoDB" id="248320at2759"/>
<feature type="compositionally biased region" description="Low complexity" evidence="5">
    <location>
        <begin position="1781"/>
        <end position="1795"/>
    </location>
</feature>
<dbReference type="InterPro" id="IPR039462">
    <property type="entry name" value="Nup159/Nup146_N"/>
</dbReference>
<feature type="region of interest" description="Disordered" evidence="5">
    <location>
        <begin position="1052"/>
        <end position="1373"/>
    </location>
</feature>
<proteinExistence type="predicted"/>
<feature type="compositionally biased region" description="Polar residues" evidence="5">
    <location>
        <begin position="1265"/>
        <end position="1279"/>
    </location>
</feature>
<evidence type="ECO:0000256" key="3">
    <source>
        <dbReference type="ARBA" id="ARBA00023242"/>
    </source>
</evidence>
<feature type="region of interest" description="Disordered" evidence="5">
    <location>
        <begin position="1424"/>
        <end position="1465"/>
    </location>
</feature>
<feature type="compositionally biased region" description="Low complexity" evidence="5">
    <location>
        <begin position="1107"/>
        <end position="1121"/>
    </location>
</feature>
<comment type="subcellular location">
    <subcellularLocation>
        <location evidence="1">Nucleus</location>
    </subcellularLocation>
</comment>
<dbReference type="InParanoid" id="A0A0C3DGH7"/>
<feature type="compositionally biased region" description="Polar residues" evidence="5">
    <location>
        <begin position="495"/>
        <end position="512"/>
    </location>
</feature>
<feature type="compositionally biased region" description="Low complexity" evidence="5">
    <location>
        <begin position="973"/>
        <end position="990"/>
    </location>
</feature>
<dbReference type="Gene3D" id="2.130.10.10">
    <property type="entry name" value="YVTN repeat-like/Quinoprotein amine dehydrogenase"/>
    <property type="match status" value="1"/>
</dbReference>
<evidence type="ECO:0000256" key="2">
    <source>
        <dbReference type="ARBA" id="ARBA00022448"/>
    </source>
</evidence>
<feature type="compositionally biased region" description="Low complexity" evidence="5">
    <location>
        <begin position="933"/>
        <end position="957"/>
    </location>
</feature>
<dbReference type="Proteomes" id="UP000053989">
    <property type="component" value="Unassembled WGS sequence"/>
</dbReference>
<feature type="region of interest" description="Disordered" evidence="5">
    <location>
        <begin position="697"/>
        <end position="757"/>
    </location>
</feature>
<feature type="compositionally biased region" description="Basic residues" evidence="5">
    <location>
        <begin position="1796"/>
        <end position="1807"/>
    </location>
</feature>
<accession>A0A0C3DGH7</accession>
<feature type="compositionally biased region" description="Polar residues" evidence="5">
    <location>
        <begin position="582"/>
        <end position="605"/>
    </location>
</feature>
<dbReference type="InterPro" id="IPR015943">
    <property type="entry name" value="WD40/YVTN_repeat-like_dom_sf"/>
</dbReference>
<dbReference type="FunCoup" id="A0A0C3DGH7">
    <property type="interactions" value="15"/>
</dbReference>
<protein>
    <recommendedName>
        <fullName evidence="6">Nucleoporin Nup159/Nup146 N-terminal domain-containing protein</fullName>
    </recommendedName>
</protein>
<feature type="compositionally biased region" description="Polar residues" evidence="5">
    <location>
        <begin position="878"/>
        <end position="888"/>
    </location>
</feature>
<reference evidence="8" key="2">
    <citation type="submission" date="2015-01" db="EMBL/GenBank/DDBJ databases">
        <title>Evolutionary Origins and Diversification of the Mycorrhizal Mutualists.</title>
        <authorList>
            <consortium name="DOE Joint Genome Institute"/>
            <consortium name="Mycorrhizal Genomics Consortium"/>
            <person name="Kohler A."/>
            <person name="Kuo A."/>
            <person name="Nagy L.G."/>
            <person name="Floudas D."/>
            <person name="Copeland A."/>
            <person name="Barry K.W."/>
            <person name="Cichocki N."/>
            <person name="Veneault-Fourrey C."/>
            <person name="LaButti K."/>
            <person name="Lindquist E.A."/>
            <person name="Lipzen A."/>
            <person name="Lundell T."/>
            <person name="Morin E."/>
            <person name="Murat C."/>
            <person name="Riley R."/>
            <person name="Ohm R."/>
            <person name="Sun H."/>
            <person name="Tunlid A."/>
            <person name="Henrissat B."/>
            <person name="Grigoriev I.V."/>
            <person name="Hibbett D.S."/>
            <person name="Martin F."/>
        </authorList>
    </citation>
    <scope>NUCLEOTIDE SEQUENCE [LARGE SCALE GENOMIC DNA]</scope>
    <source>
        <strain evidence="8">Foug A</strain>
    </source>
</reference>
<keyword evidence="4" id="KW-0175">Coiled coil</keyword>
<keyword evidence="8" id="KW-1185">Reference proteome</keyword>
<feature type="coiled-coil region" evidence="4">
    <location>
        <begin position="1597"/>
        <end position="1631"/>
    </location>
</feature>
<evidence type="ECO:0000256" key="1">
    <source>
        <dbReference type="ARBA" id="ARBA00004123"/>
    </source>
</evidence>
<feature type="compositionally biased region" description="Polar residues" evidence="5">
    <location>
        <begin position="1336"/>
        <end position="1349"/>
    </location>
</feature>
<feature type="compositionally biased region" description="Polar residues" evidence="5">
    <location>
        <begin position="457"/>
        <end position="483"/>
    </location>
</feature>
<feature type="region of interest" description="Disordered" evidence="5">
    <location>
        <begin position="457"/>
        <end position="512"/>
    </location>
</feature>
<evidence type="ECO:0000259" key="6">
    <source>
        <dbReference type="Pfam" id="PF16755"/>
    </source>
</evidence>
<dbReference type="SUPFAM" id="SSF117289">
    <property type="entry name" value="Nucleoporin domain"/>
    <property type="match status" value="1"/>
</dbReference>
<feature type="region of interest" description="Disordered" evidence="5">
    <location>
        <begin position="797"/>
        <end position="990"/>
    </location>
</feature>
<feature type="coiled-coil region" evidence="4">
    <location>
        <begin position="1530"/>
        <end position="1557"/>
    </location>
</feature>
<feature type="compositionally biased region" description="Low complexity" evidence="5">
    <location>
        <begin position="1441"/>
        <end position="1452"/>
    </location>
</feature>
<feature type="compositionally biased region" description="Low complexity" evidence="5">
    <location>
        <begin position="860"/>
        <end position="871"/>
    </location>
</feature>
<evidence type="ECO:0000256" key="4">
    <source>
        <dbReference type="SAM" id="Coils"/>
    </source>
</evidence>
<feature type="domain" description="Nucleoporin Nup159/Nup146 N-terminal" evidence="6">
    <location>
        <begin position="56"/>
        <end position="406"/>
    </location>
</feature>
<feature type="compositionally biased region" description="Low complexity" evidence="5">
    <location>
        <begin position="1052"/>
        <end position="1067"/>
    </location>
</feature>